<sequence length="103" mass="10627">MPGDPALEVTPQALTGHAASLDRIGGTVRQAIGAAGGVRLGGQAYGQLCAAFPAMLEPLHDLAERVLREARDALDETADGVRAAAARYDGSDQRAAHRLGAPR</sequence>
<evidence type="ECO:0000313" key="2">
    <source>
        <dbReference type="Proteomes" id="UP000319825"/>
    </source>
</evidence>
<name>A0A562ICK1_MICOL</name>
<dbReference type="EMBL" id="VLKE01000001">
    <property type="protein sequence ID" value="TWH68642.1"/>
    <property type="molecule type" value="Genomic_DNA"/>
</dbReference>
<keyword evidence="2" id="KW-1185">Reference proteome</keyword>
<evidence type="ECO:0000313" key="1">
    <source>
        <dbReference type="EMBL" id="TWH68642.1"/>
    </source>
</evidence>
<dbReference type="SUPFAM" id="SSF140453">
    <property type="entry name" value="EsxAB dimer-like"/>
    <property type="match status" value="1"/>
</dbReference>
<dbReference type="Pfam" id="PF10824">
    <property type="entry name" value="T7SS_ESX_EspC"/>
    <property type="match status" value="1"/>
</dbReference>
<dbReference type="InterPro" id="IPR036689">
    <property type="entry name" value="ESAT-6-like_sf"/>
</dbReference>
<protein>
    <submittedName>
        <fullName evidence="1">Excreted virulence factor EspC (Type VII ESX diderm)</fullName>
    </submittedName>
</protein>
<comment type="caution">
    <text evidence="1">The sequence shown here is derived from an EMBL/GenBank/DDBJ whole genome shotgun (WGS) entry which is preliminary data.</text>
</comment>
<dbReference type="InterPro" id="IPR022536">
    <property type="entry name" value="EspC"/>
</dbReference>
<dbReference type="GO" id="GO:0009306">
    <property type="term" value="P:protein secretion"/>
    <property type="evidence" value="ECO:0007669"/>
    <property type="project" value="InterPro"/>
</dbReference>
<reference evidence="1 2" key="1">
    <citation type="submission" date="2019-07" db="EMBL/GenBank/DDBJ databases">
        <title>R&amp;d 2014.</title>
        <authorList>
            <person name="Klenk H.-P."/>
        </authorList>
    </citation>
    <scope>NUCLEOTIDE SEQUENCE [LARGE SCALE GENOMIC DNA]</scope>
    <source>
        <strain evidence="1 2">DSM 43868</strain>
    </source>
</reference>
<dbReference type="RefSeq" id="WP_170286474.1">
    <property type="nucleotide sequence ID" value="NZ_BAAATQ010000104.1"/>
</dbReference>
<proteinExistence type="predicted"/>
<organism evidence="1 2">
    <name type="scientific">Micromonospora olivasterospora</name>
    <dbReference type="NCBI Taxonomy" id="1880"/>
    <lineage>
        <taxon>Bacteria</taxon>
        <taxon>Bacillati</taxon>
        <taxon>Actinomycetota</taxon>
        <taxon>Actinomycetes</taxon>
        <taxon>Micromonosporales</taxon>
        <taxon>Micromonosporaceae</taxon>
        <taxon>Micromonospora</taxon>
    </lineage>
</organism>
<dbReference type="AlphaFoldDB" id="A0A562ICK1"/>
<accession>A0A562ICK1</accession>
<gene>
    <name evidence="1" type="ORF">JD77_03639</name>
</gene>
<dbReference type="Proteomes" id="UP000319825">
    <property type="component" value="Unassembled WGS sequence"/>
</dbReference>